<dbReference type="SMR" id="Q9NEK3"/>
<proteinExistence type="predicted"/>
<protein>
    <submittedName>
        <fullName evidence="2">BZIP domain-containing protein</fullName>
    </submittedName>
</protein>
<evidence type="ECO:0000313" key="4">
    <source>
        <dbReference type="WormBase" id="Y116F11B.6"/>
    </source>
</evidence>
<dbReference type="Proteomes" id="UP000001940">
    <property type="component" value="Chromosome V"/>
</dbReference>
<organism evidence="2 3">
    <name type="scientific">Caenorhabditis elegans</name>
    <dbReference type="NCBI Taxonomy" id="6239"/>
    <lineage>
        <taxon>Eukaryota</taxon>
        <taxon>Metazoa</taxon>
        <taxon>Ecdysozoa</taxon>
        <taxon>Nematoda</taxon>
        <taxon>Chromadorea</taxon>
        <taxon>Rhabditida</taxon>
        <taxon>Rhabditina</taxon>
        <taxon>Rhabditomorpha</taxon>
        <taxon>Rhabditoidea</taxon>
        <taxon>Rhabditidae</taxon>
        <taxon>Peloderinae</taxon>
        <taxon>Caenorhabditis</taxon>
    </lineage>
</organism>
<name>Q9NEK3_CAEEL</name>
<keyword evidence="3" id="KW-1185">Reference proteome</keyword>
<dbReference type="Bgee" id="WBGene00013822">
    <property type="expression patterns" value="Expressed in adult organism and 1 other cell type or tissue"/>
</dbReference>
<dbReference type="PhylomeDB" id="Q9NEK3"/>
<dbReference type="PaxDb" id="6239-Y116F11B.6"/>
<feature type="coiled-coil region" evidence="1">
    <location>
        <begin position="212"/>
        <end position="267"/>
    </location>
</feature>
<evidence type="ECO:0000256" key="1">
    <source>
        <dbReference type="SAM" id="Coils"/>
    </source>
</evidence>
<evidence type="ECO:0000313" key="3">
    <source>
        <dbReference type="Proteomes" id="UP000001940"/>
    </source>
</evidence>
<dbReference type="EMBL" id="BX284605">
    <property type="protein sequence ID" value="CAB81974.2"/>
    <property type="molecule type" value="Genomic_DNA"/>
</dbReference>
<dbReference type="GeneID" id="191018"/>
<dbReference type="InParanoid" id="Q9NEK3"/>
<accession>Q9NEK3</accession>
<gene>
    <name evidence="2" type="ORF">CELE_Y116F11B.6</name>
    <name evidence="2 4" type="ORF">Y116F11B.6</name>
</gene>
<dbReference type="CTD" id="191018"/>
<dbReference type="KEGG" id="cel:CELE_Y116F11B.6"/>
<sequence length="355" mass="41679">MLPQLSSHVQGSAQNQQLIHFDELAAFLESSAQAPHILNGLQAGDKPHYPGPVPIFYDNNCNYDEVFQQQNSQELFPLIRDGGLHNSNMNKENHFEDSWMPMAPITENENVSYGINQDDKMSQAAQSNIPSGKAKTKRERNRIAAAKSRRLEKELMRKTQAIYETKKITHEQLCAYNNSNDSLFKTAVESVLHPCINNNEIIRNYQEVNGCLEHFENDKIRIIEDVENIKKQDVKLKKIEKNLKESRKELKEAHQEYLNRKELAKKGNKREGTYMSHWSRTKTKTNLLEKKFNTRVLEFEIWKQQRIATRFKEFWDAFDSDLRFLVRNYGYFLRARAHDNDKLRELLLLFQKYPS</sequence>
<reference evidence="2 3" key="1">
    <citation type="journal article" date="1998" name="Science">
        <title>Genome sequence of the nematode C. elegans: a platform for investigating biology.</title>
        <authorList>
            <consortium name="The C. elegans sequencing consortium"/>
            <person name="Sulson J.E."/>
            <person name="Waterston R."/>
        </authorList>
    </citation>
    <scope>NUCLEOTIDE SEQUENCE [LARGE SCALE GENOMIC DNA]</scope>
    <source>
        <strain evidence="2 3">Bristol N2</strain>
    </source>
</reference>
<dbReference type="RefSeq" id="NP_507844.2">
    <property type="nucleotide sequence ID" value="NM_075443.2"/>
</dbReference>
<dbReference type="AGR" id="WB:WBGene00013822"/>
<dbReference type="STRING" id="6239.Y116F11B.6.1"/>
<keyword evidence="1" id="KW-0175">Coiled coil</keyword>
<evidence type="ECO:0000313" key="2">
    <source>
        <dbReference type="EMBL" id="CAB81974.2"/>
    </source>
</evidence>
<dbReference type="HOGENOM" id="CLU_781276_0_0_1"/>
<dbReference type="UCSC" id="Y116F11B.6">
    <property type="organism name" value="c. elegans"/>
</dbReference>
<dbReference type="WormBase" id="Y116F11B.6">
    <property type="protein sequence ID" value="CE45133"/>
    <property type="gene ID" value="WBGene00013822"/>
</dbReference>
<dbReference type="AlphaFoldDB" id="Q9NEK3"/>